<evidence type="ECO:0000313" key="2">
    <source>
        <dbReference type="EMBL" id="GEO81685.1"/>
    </source>
</evidence>
<dbReference type="SUPFAM" id="SSF52540">
    <property type="entry name" value="P-loop containing nucleoside triphosphate hydrolases"/>
    <property type="match status" value="1"/>
</dbReference>
<dbReference type="InterPro" id="IPR014555">
    <property type="entry name" value="RecF-like"/>
</dbReference>
<evidence type="ECO:0000313" key="3">
    <source>
        <dbReference type="Proteomes" id="UP000321567"/>
    </source>
</evidence>
<accession>A0A512H8A8</accession>
<name>A0A512H8A8_9PROT</name>
<dbReference type="Proteomes" id="UP000321567">
    <property type="component" value="Unassembled WGS sequence"/>
</dbReference>
<dbReference type="GO" id="GO:0000731">
    <property type="term" value="P:DNA synthesis involved in DNA repair"/>
    <property type="evidence" value="ECO:0007669"/>
    <property type="project" value="TreeGrafter"/>
</dbReference>
<sequence>MLTRFALRDFKSYRKATLDFAPLTVLIGANASGKSNALEGVRLLSWIAQGNRLGSIRYAVHEGDQAIRGTVASLGRDGANIFTLACETEHPDWPCFSISLRIDGESDLHIVDERVTSPTSSVPLYEVLAPGAAGGNDLSVAYNNFARGGTKPRTTCTDQLAILHQLQGSARFEEGHRKAHLAIPEVCRFYQNTLSDILFLDPQPALMRGYSYKTEQRLKGDGANLSGVLYALKDEMGDEILGLIRSLPEQDIRAMTFIETPRNEVMVELEETFGGVTRKFDATLLSDGTLRVLAIAAALLSAPPGSLVVIEEIDNGLHPSRVGDILARLLALSRHRGLQILISSHNPALLDALPDETIPSVVFCYRDPDDGSSRLVRLQDLERYPELIAQGTVGHLLTRGILDRLVKNTPSPEVRRQRAKAWLDDLRRSMEAP</sequence>
<dbReference type="Pfam" id="PF13304">
    <property type="entry name" value="AAA_21"/>
    <property type="match status" value="2"/>
</dbReference>
<dbReference type="InterPro" id="IPR003959">
    <property type="entry name" value="ATPase_AAA_core"/>
</dbReference>
<dbReference type="OrthoDB" id="7596665at2"/>
<comment type="caution">
    <text evidence="2">The sequence shown here is derived from an EMBL/GenBank/DDBJ whole genome shotgun (WGS) entry which is preliminary data.</text>
</comment>
<dbReference type="GO" id="GO:0006302">
    <property type="term" value="P:double-strand break repair"/>
    <property type="evidence" value="ECO:0007669"/>
    <property type="project" value="TreeGrafter"/>
</dbReference>
<protein>
    <recommendedName>
        <fullName evidence="1">ATPase AAA-type core domain-containing protein</fullName>
    </recommendedName>
</protein>
<dbReference type="GO" id="GO:0005524">
    <property type="term" value="F:ATP binding"/>
    <property type="evidence" value="ECO:0007669"/>
    <property type="project" value="InterPro"/>
</dbReference>
<dbReference type="InterPro" id="IPR027417">
    <property type="entry name" value="P-loop_NTPase"/>
</dbReference>
<gene>
    <name evidence="2" type="ORF">ROR02_18160</name>
</gene>
<dbReference type="GO" id="GO:0016887">
    <property type="term" value="F:ATP hydrolysis activity"/>
    <property type="evidence" value="ECO:0007669"/>
    <property type="project" value="InterPro"/>
</dbReference>
<dbReference type="EMBL" id="BJZO01000044">
    <property type="protein sequence ID" value="GEO81685.1"/>
    <property type="molecule type" value="Genomic_DNA"/>
</dbReference>
<feature type="domain" description="ATPase AAA-type core" evidence="1">
    <location>
        <begin position="235"/>
        <end position="351"/>
    </location>
</feature>
<dbReference type="Gene3D" id="3.40.50.300">
    <property type="entry name" value="P-loop containing nucleotide triphosphate hydrolases"/>
    <property type="match status" value="2"/>
</dbReference>
<dbReference type="PIRSF" id="PIRSF029347">
    <property type="entry name" value="RecF"/>
    <property type="match status" value="1"/>
</dbReference>
<reference evidence="2 3" key="1">
    <citation type="submission" date="2019-07" db="EMBL/GenBank/DDBJ databases">
        <title>Whole genome shotgun sequence of Rhodospirillum oryzae NBRC 107573.</title>
        <authorList>
            <person name="Hosoyama A."/>
            <person name="Uohara A."/>
            <person name="Ohji S."/>
            <person name="Ichikawa N."/>
        </authorList>
    </citation>
    <scope>NUCLEOTIDE SEQUENCE [LARGE SCALE GENOMIC DNA]</scope>
    <source>
        <strain evidence="2 3">NBRC 107573</strain>
    </source>
</reference>
<dbReference type="PANTHER" id="PTHR32182:SF22">
    <property type="entry name" value="ATP-DEPENDENT ENDONUCLEASE, OLD FAMILY-RELATED"/>
    <property type="match status" value="1"/>
</dbReference>
<dbReference type="RefSeq" id="WP_147163711.1">
    <property type="nucleotide sequence ID" value="NZ_BJZO01000044.1"/>
</dbReference>
<dbReference type="AlphaFoldDB" id="A0A512H8A8"/>
<evidence type="ECO:0000259" key="1">
    <source>
        <dbReference type="Pfam" id="PF13304"/>
    </source>
</evidence>
<proteinExistence type="predicted"/>
<organism evidence="2 3">
    <name type="scientific">Pararhodospirillum oryzae</name>
    <dbReference type="NCBI Taxonomy" id="478448"/>
    <lineage>
        <taxon>Bacteria</taxon>
        <taxon>Pseudomonadati</taxon>
        <taxon>Pseudomonadota</taxon>
        <taxon>Alphaproteobacteria</taxon>
        <taxon>Rhodospirillales</taxon>
        <taxon>Rhodospirillaceae</taxon>
        <taxon>Pararhodospirillum</taxon>
    </lineage>
</organism>
<keyword evidence="3" id="KW-1185">Reference proteome</keyword>
<dbReference type="PANTHER" id="PTHR32182">
    <property type="entry name" value="DNA REPLICATION AND REPAIR PROTEIN RECF"/>
    <property type="match status" value="1"/>
</dbReference>
<feature type="domain" description="ATPase AAA-type core" evidence="1">
    <location>
        <begin position="23"/>
        <end position="51"/>
    </location>
</feature>